<dbReference type="OrthoDB" id="1724165at2759"/>
<organism evidence="1 2">
    <name type="scientific">Gossypium australe</name>
    <dbReference type="NCBI Taxonomy" id="47621"/>
    <lineage>
        <taxon>Eukaryota</taxon>
        <taxon>Viridiplantae</taxon>
        <taxon>Streptophyta</taxon>
        <taxon>Embryophyta</taxon>
        <taxon>Tracheophyta</taxon>
        <taxon>Spermatophyta</taxon>
        <taxon>Magnoliopsida</taxon>
        <taxon>eudicotyledons</taxon>
        <taxon>Gunneridae</taxon>
        <taxon>Pentapetalae</taxon>
        <taxon>rosids</taxon>
        <taxon>malvids</taxon>
        <taxon>Malvales</taxon>
        <taxon>Malvaceae</taxon>
        <taxon>Malvoideae</taxon>
        <taxon>Gossypium</taxon>
    </lineage>
</organism>
<keyword evidence="2" id="KW-1185">Reference proteome</keyword>
<reference evidence="2" key="1">
    <citation type="journal article" date="2019" name="Plant Biotechnol. J.">
        <title>Genome sequencing of the Australian wild diploid species Gossypium australe highlights disease resistance and delayed gland morphogenesis.</title>
        <authorList>
            <person name="Cai Y."/>
            <person name="Cai X."/>
            <person name="Wang Q."/>
            <person name="Wang P."/>
            <person name="Zhang Y."/>
            <person name="Cai C."/>
            <person name="Xu Y."/>
            <person name="Wang K."/>
            <person name="Zhou Z."/>
            <person name="Wang C."/>
            <person name="Geng S."/>
            <person name="Li B."/>
            <person name="Dong Q."/>
            <person name="Hou Y."/>
            <person name="Wang H."/>
            <person name="Ai P."/>
            <person name="Liu Z."/>
            <person name="Yi F."/>
            <person name="Sun M."/>
            <person name="An G."/>
            <person name="Cheng J."/>
            <person name="Zhang Y."/>
            <person name="Shi Q."/>
            <person name="Xie Y."/>
            <person name="Shi X."/>
            <person name="Chang Y."/>
            <person name="Huang F."/>
            <person name="Chen Y."/>
            <person name="Hong S."/>
            <person name="Mi L."/>
            <person name="Sun Q."/>
            <person name="Zhang L."/>
            <person name="Zhou B."/>
            <person name="Peng R."/>
            <person name="Zhang X."/>
            <person name="Liu F."/>
        </authorList>
    </citation>
    <scope>NUCLEOTIDE SEQUENCE [LARGE SCALE GENOMIC DNA]</scope>
    <source>
        <strain evidence="2">cv. PA1801</strain>
    </source>
</reference>
<gene>
    <name evidence="1" type="ORF">EPI10_005445</name>
</gene>
<evidence type="ECO:0000313" key="2">
    <source>
        <dbReference type="Proteomes" id="UP000325315"/>
    </source>
</evidence>
<comment type="caution">
    <text evidence="1">The sequence shown here is derived from an EMBL/GenBank/DDBJ whole genome shotgun (WGS) entry which is preliminary data.</text>
</comment>
<dbReference type="GO" id="GO:0032259">
    <property type="term" value="P:methylation"/>
    <property type="evidence" value="ECO:0007669"/>
    <property type="project" value="UniProtKB-KW"/>
</dbReference>
<dbReference type="EMBL" id="SMMG02000002">
    <property type="protein sequence ID" value="KAA3483256.1"/>
    <property type="molecule type" value="Genomic_DNA"/>
</dbReference>
<dbReference type="AlphaFoldDB" id="A0A5B6WPR2"/>
<accession>A0A5B6WPR2</accession>
<proteinExistence type="predicted"/>
<name>A0A5B6WPR2_9ROSI</name>
<dbReference type="Proteomes" id="UP000325315">
    <property type="component" value="Unassembled WGS sequence"/>
</dbReference>
<keyword evidence="1" id="KW-0808">Transferase</keyword>
<keyword evidence="1" id="KW-0489">Methyltransferase</keyword>
<dbReference type="GO" id="GO:0008168">
    <property type="term" value="F:methyltransferase activity"/>
    <property type="evidence" value="ECO:0007669"/>
    <property type="project" value="UniProtKB-KW"/>
</dbReference>
<evidence type="ECO:0000313" key="1">
    <source>
        <dbReference type="EMBL" id="KAA3483256.1"/>
    </source>
</evidence>
<protein>
    <submittedName>
        <fullName evidence="1">Trans-resveratrol di-O-methyltransferase-like</fullName>
    </submittedName>
</protein>
<sequence length="150" mass="17339">MLGNLSINPISEEGIGEENLSCICPTYLEVSPNINDMSDATTDSGFPFKQDIWPEEPRDFEDNRDCNLSSDLLRMKQILPYKELVEIVSLKEEKEEKIGAYITAETKWDLIKLLQEFKDVFTWSYQDMLGLSTNIVVHRLSIKEEYKPVQ</sequence>